<evidence type="ECO:0000313" key="2">
    <source>
        <dbReference type="EMBL" id="EPB65331.1"/>
    </source>
</evidence>
<dbReference type="PRINTS" id="PR00756">
    <property type="entry name" value="ALADIPTASE"/>
</dbReference>
<keyword evidence="3" id="KW-1185">Reference proteome</keyword>
<dbReference type="Pfam" id="PF17900">
    <property type="entry name" value="Peptidase_M1_N"/>
    <property type="match status" value="1"/>
</dbReference>
<dbReference type="GO" id="GO:0008270">
    <property type="term" value="F:zinc ion binding"/>
    <property type="evidence" value="ECO:0007669"/>
    <property type="project" value="TreeGrafter"/>
</dbReference>
<dbReference type="GO" id="GO:0005737">
    <property type="term" value="C:cytoplasm"/>
    <property type="evidence" value="ECO:0007669"/>
    <property type="project" value="TreeGrafter"/>
</dbReference>
<dbReference type="GO" id="GO:0016020">
    <property type="term" value="C:membrane"/>
    <property type="evidence" value="ECO:0007669"/>
    <property type="project" value="TreeGrafter"/>
</dbReference>
<dbReference type="GO" id="GO:0042277">
    <property type="term" value="F:peptide binding"/>
    <property type="evidence" value="ECO:0007669"/>
    <property type="project" value="TreeGrafter"/>
</dbReference>
<feature type="non-terminal residue" evidence="2">
    <location>
        <position position="1"/>
    </location>
</feature>
<gene>
    <name evidence="2" type="ORF">ANCCEY_15606</name>
</gene>
<evidence type="ECO:0000313" key="3">
    <source>
        <dbReference type="Proteomes" id="UP000054495"/>
    </source>
</evidence>
<protein>
    <submittedName>
        <fullName evidence="2">Peptidase family M1</fullName>
    </submittedName>
</protein>
<dbReference type="SUPFAM" id="SSF63737">
    <property type="entry name" value="Leukotriene A4 hydrolase N-terminal domain"/>
    <property type="match status" value="1"/>
</dbReference>
<dbReference type="Gene3D" id="2.60.40.1730">
    <property type="entry name" value="tricorn interacting facor f3 domain"/>
    <property type="match status" value="1"/>
</dbReference>
<proteinExistence type="predicted"/>
<dbReference type="PANTHER" id="PTHR11533:SF293">
    <property type="entry name" value="AMINOPEPTIDASE-2-RELATED"/>
    <property type="match status" value="1"/>
</dbReference>
<dbReference type="InterPro" id="IPR001930">
    <property type="entry name" value="Peptidase_M1"/>
</dbReference>
<dbReference type="GO" id="GO:0070006">
    <property type="term" value="F:metalloaminopeptidase activity"/>
    <property type="evidence" value="ECO:0007669"/>
    <property type="project" value="TreeGrafter"/>
</dbReference>
<dbReference type="InterPro" id="IPR045357">
    <property type="entry name" value="Aminopeptidase_N-like_N"/>
</dbReference>
<reference evidence="2 3" key="1">
    <citation type="submission" date="2013-05" db="EMBL/GenBank/DDBJ databases">
        <title>Draft genome of the parasitic nematode Anyclostoma ceylanicum.</title>
        <authorList>
            <person name="Mitreva M."/>
        </authorList>
    </citation>
    <scope>NUCLEOTIDE SEQUENCE [LARGE SCALE GENOMIC DNA]</scope>
</reference>
<accession>A0A0D6L744</accession>
<feature type="domain" description="Aminopeptidase N-like N-terminal" evidence="1">
    <location>
        <begin position="8"/>
        <end position="134"/>
    </location>
</feature>
<organism evidence="2 3">
    <name type="scientific">Ancylostoma ceylanicum</name>
    <dbReference type="NCBI Taxonomy" id="53326"/>
    <lineage>
        <taxon>Eukaryota</taxon>
        <taxon>Metazoa</taxon>
        <taxon>Ecdysozoa</taxon>
        <taxon>Nematoda</taxon>
        <taxon>Chromadorea</taxon>
        <taxon>Rhabditida</taxon>
        <taxon>Rhabditina</taxon>
        <taxon>Rhabditomorpha</taxon>
        <taxon>Strongyloidea</taxon>
        <taxon>Ancylostomatidae</taxon>
        <taxon>Ancylostomatinae</taxon>
        <taxon>Ancylostoma</taxon>
    </lineage>
</organism>
<dbReference type="GO" id="GO:0006508">
    <property type="term" value="P:proteolysis"/>
    <property type="evidence" value="ECO:0007669"/>
    <property type="project" value="InterPro"/>
</dbReference>
<evidence type="ECO:0000259" key="1">
    <source>
        <dbReference type="Pfam" id="PF17900"/>
    </source>
</evidence>
<sequence length="229" mass="25774">LNSQLITKDYDNGMITMTVDEMLVPRKLYKLTIEYNGFIFDGPHRGGVVSNHNYYEFNGKKGWIFSTDFEAGPGARTLMPCADEPAYKAIVKMSVRHPADLTALSNMMDSGTDIKENGWAITTYEESPPMSAYLIAISVGHFSALTTVSKTGVLTRAYSWTGMEKYLDYTLMVMAGSIDYMSTYFDYPFPLKKLGLWDSSFPGFFGILEPGDFQPLRIPKDPLKYSETF</sequence>
<dbReference type="GO" id="GO:0005615">
    <property type="term" value="C:extracellular space"/>
    <property type="evidence" value="ECO:0007669"/>
    <property type="project" value="TreeGrafter"/>
</dbReference>
<dbReference type="InterPro" id="IPR050344">
    <property type="entry name" value="Peptidase_M1_aminopeptidases"/>
</dbReference>
<dbReference type="Gene3D" id="3.30.2010.30">
    <property type="match status" value="1"/>
</dbReference>
<dbReference type="AlphaFoldDB" id="A0A0D6L744"/>
<dbReference type="Proteomes" id="UP000054495">
    <property type="component" value="Unassembled WGS sequence"/>
</dbReference>
<dbReference type="GO" id="GO:0043171">
    <property type="term" value="P:peptide catabolic process"/>
    <property type="evidence" value="ECO:0007669"/>
    <property type="project" value="TreeGrafter"/>
</dbReference>
<dbReference type="PANTHER" id="PTHR11533">
    <property type="entry name" value="PROTEASE M1 ZINC METALLOPROTEASE"/>
    <property type="match status" value="1"/>
</dbReference>
<dbReference type="EMBL" id="KE129002">
    <property type="protein sequence ID" value="EPB65331.1"/>
    <property type="molecule type" value="Genomic_DNA"/>
</dbReference>
<dbReference type="InterPro" id="IPR042097">
    <property type="entry name" value="Aminopeptidase_N-like_N_sf"/>
</dbReference>
<name>A0A0D6L744_9BILA</name>